<dbReference type="GO" id="GO:0015421">
    <property type="term" value="F:ABC-type oligopeptide transporter activity"/>
    <property type="evidence" value="ECO:0007669"/>
    <property type="project" value="TreeGrafter"/>
</dbReference>
<keyword evidence="6 7" id="KW-0472">Membrane</keyword>
<dbReference type="GO" id="GO:0090374">
    <property type="term" value="P:oligopeptide export from mitochondrion"/>
    <property type="evidence" value="ECO:0007669"/>
    <property type="project" value="TreeGrafter"/>
</dbReference>
<evidence type="ECO:0000259" key="8">
    <source>
        <dbReference type="PROSITE" id="PS50929"/>
    </source>
</evidence>
<sequence length="189" mass="21225">MTTWIYTSERITRKIRERYLLAILRQNIAYFDKLGPGEVTTRITSDTHLIQEGIGEKAIVVIQHVARLLSAFVIAFYKGWKMTLVVICLIPVILITSGVLGSFSSVFLKRSLSHYSDAGTIAEEVFLLLELSAAGVGAKIFGAIDRIPPIDIDSNSGDTHENVKAHIQLKMSFLFTHLVLMLKFWIIYL</sequence>
<dbReference type="AlphaFoldDB" id="A0A8H3ZVG9"/>
<dbReference type="PROSITE" id="PS50929">
    <property type="entry name" value="ABC_TM1F"/>
    <property type="match status" value="1"/>
</dbReference>
<accession>A0A8H3ZVG9</accession>
<dbReference type="Proteomes" id="UP000439903">
    <property type="component" value="Unassembled WGS sequence"/>
</dbReference>
<reference evidence="9 10" key="1">
    <citation type="journal article" date="2019" name="Environ. Microbiol.">
        <title>At the nexus of three kingdoms: the genome of the mycorrhizal fungus Gigaspora margarita provides insights into plant, endobacterial and fungal interactions.</title>
        <authorList>
            <person name="Venice F."/>
            <person name="Ghignone S."/>
            <person name="Salvioli di Fossalunga A."/>
            <person name="Amselem J."/>
            <person name="Novero M."/>
            <person name="Xianan X."/>
            <person name="Sedzielewska Toro K."/>
            <person name="Morin E."/>
            <person name="Lipzen A."/>
            <person name="Grigoriev I.V."/>
            <person name="Henrissat B."/>
            <person name="Martin F.M."/>
            <person name="Bonfante P."/>
        </authorList>
    </citation>
    <scope>NUCLEOTIDE SEQUENCE [LARGE SCALE GENOMIC DNA]</scope>
    <source>
        <strain evidence="9 10">BEG34</strain>
    </source>
</reference>
<dbReference type="PANTHER" id="PTHR43394:SF11">
    <property type="entry name" value="ATP-BINDING CASSETTE TRANSPORTER"/>
    <property type="match status" value="1"/>
</dbReference>
<dbReference type="InterPro" id="IPR039421">
    <property type="entry name" value="Type_1_exporter"/>
</dbReference>
<evidence type="ECO:0000256" key="3">
    <source>
        <dbReference type="ARBA" id="ARBA00022692"/>
    </source>
</evidence>
<dbReference type="InterPro" id="IPR036640">
    <property type="entry name" value="ABC1_TM_sf"/>
</dbReference>
<evidence type="ECO:0000256" key="2">
    <source>
        <dbReference type="ARBA" id="ARBA00022448"/>
    </source>
</evidence>
<keyword evidence="10" id="KW-1185">Reference proteome</keyword>
<dbReference type="Gene3D" id="1.20.1560.10">
    <property type="entry name" value="ABC transporter type 1, transmembrane domain"/>
    <property type="match status" value="1"/>
</dbReference>
<dbReference type="GO" id="GO:0005743">
    <property type="term" value="C:mitochondrial inner membrane"/>
    <property type="evidence" value="ECO:0007669"/>
    <property type="project" value="TreeGrafter"/>
</dbReference>
<dbReference type="InterPro" id="IPR011527">
    <property type="entry name" value="ABC1_TM_dom"/>
</dbReference>
<comment type="subcellular location">
    <subcellularLocation>
        <location evidence="1">Membrane</location>
        <topology evidence="1">Multi-pass membrane protein</topology>
    </subcellularLocation>
</comment>
<feature type="transmembrane region" description="Helical" evidence="7">
    <location>
        <begin position="83"/>
        <end position="108"/>
    </location>
</feature>
<dbReference type="OrthoDB" id="6500128at2759"/>
<keyword evidence="5 7" id="KW-1133">Transmembrane helix</keyword>
<evidence type="ECO:0000313" key="9">
    <source>
        <dbReference type="EMBL" id="KAF0341593.1"/>
    </source>
</evidence>
<evidence type="ECO:0000256" key="7">
    <source>
        <dbReference type="SAM" id="Phobius"/>
    </source>
</evidence>
<name>A0A8H3ZVG9_GIGMA</name>
<dbReference type="GO" id="GO:0005524">
    <property type="term" value="F:ATP binding"/>
    <property type="evidence" value="ECO:0007669"/>
    <property type="project" value="InterPro"/>
</dbReference>
<evidence type="ECO:0000256" key="5">
    <source>
        <dbReference type="ARBA" id="ARBA00022989"/>
    </source>
</evidence>
<evidence type="ECO:0000256" key="6">
    <source>
        <dbReference type="ARBA" id="ARBA00023136"/>
    </source>
</evidence>
<keyword evidence="4" id="KW-0677">Repeat</keyword>
<evidence type="ECO:0000313" key="10">
    <source>
        <dbReference type="Proteomes" id="UP000439903"/>
    </source>
</evidence>
<dbReference type="SUPFAM" id="SSF90123">
    <property type="entry name" value="ABC transporter transmembrane region"/>
    <property type="match status" value="1"/>
</dbReference>
<dbReference type="Pfam" id="PF00664">
    <property type="entry name" value="ABC_membrane"/>
    <property type="match status" value="1"/>
</dbReference>
<keyword evidence="9" id="KW-0378">Hydrolase</keyword>
<feature type="transmembrane region" description="Helical" evidence="7">
    <location>
        <begin position="171"/>
        <end position="188"/>
    </location>
</feature>
<keyword evidence="3 7" id="KW-0812">Transmembrane</keyword>
<protein>
    <submittedName>
        <fullName evidence="9">P-loop containing nucleoside triphosphate hydrolase protein</fullName>
    </submittedName>
</protein>
<dbReference type="PANTHER" id="PTHR43394">
    <property type="entry name" value="ATP-DEPENDENT PERMEASE MDL1, MITOCHONDRIAL"/>
    <property type="match status" value="1"/>
</dbReference>
<feature type="domain" description="ABC transmembrane type-1" evidence="8">
    <location>
        <begin position="4"/>
        <end position="126"/>
    </location>
</feature>
<keyword evidence="2" id="KW-0813">Transport</keyword>
<comment type="caution">
    <text evidence="9">The sequence shown here is derived from an EMBL/GenBank/DDBJ whole genome shotgun (WGS) entry which is preliminary data.</text>
</comment>
<dbReference type="GO" id="GO:0016787">
    <property type="term" value="F:hydrolase activity"/>
    <property type="evidence" value="ECO:0007669"/>
    <property type="project" value="UniProtKB-KW"/>
</dbReference>
<gene>
    <name evidence="9" type="ORF">F8M41_016260</name>
</gene>
<evidence type="ECO:0000256" key="1">
    <source>
        <dbReference type="ARBA" id="ARBA00004141"/>
    </source>
</evidence>
<dbReference type="EMBL" id="WTPW01003496">
    <property type="protein sequence ID" value="KAF0341593.1"/>
    <property type="molecule type" value="Genomic_DNA"/>
</dbReference>
<proteinExistence type="predicted"/>
<dbReference type="CDD" id="cd18577">
    <property type="entry name" value="ABC_6TM_Pgp_ABCB1_D1_like"/>
    <property type="match status" value="1"/>
</dbReference>
<evidence type="ECO:0000256" key="4">
    <source>
        <dbReference type="ARBA" id="ARBA00022737"/>
    </source>
</evidence>
<organism evidence="9 10">
    <name type="scientific">Gigaspora margarita</name>
    <dbReference type="NCBI Taxonomy" id="4874"/>
    <lineage>
        <taxon>Eukaryota</taxon>
        <taxon>Fungi</taxon>
        <taxon>Fungi incertae sedis</taxon>
        <taxon>Mucoromycota</taxon>
        <taxon>Glomeromycotina</taxon>
        <taxon>Glomeromycetes</taxon>
        <taxon>Diversisporales</taxon>
        <taxon>Gigasporaceae</taxon>
        <taxon>Gigaspora</taxon>
    </lineage>
</organism>